<dbReference type="InterPro" id="IPR007612">
    <property type="entry name" value="LOR"/>
</dbReference>
<comment type="similarity">
    <text evidence="1">Belongs to the LOR family.</text>
</comment>
<evidence type="ECO:0000313" key="3">
    <source>
        <dbReference type="Proteomes" id="UP000638836"/>
    </source>
</evidence>
<dbReference type="Pfam" id="PF04525">
    <property type="entry name" value="LOR"/>
    <property type="match status" value="1"/>
</dbReference>
<dbReference type="InterPro" id="IPR025659">
    <property type="entry name" value="Tubby-like_C"/>
</dbReference>
<name>A0ABR7TAI4_9LACT</name>
<proteinExistence type="inferred from homology"/>
<keyword evidence="3" id="KW-1185">Reference proteome</keyword>
<dbReference type="Gene3D" id="2.40.160.200">
    <property type="entry name" value="LURP1-related"/>
    <property type="match status" value="1"/>
</dbReference>
<dbReference type="Proteomes" id="UP000638836">
    <property type="component" value="Unassembled WGS sequence"/>
</dbReference>
<evidence type="ECO:0000313" key="2">
    <source>
        <dbReference type="EMBL" id="MBC9824381.1"/>
    </source>
</evidence>
<evidence type="ECO:0000256" key="1">
    <source>
        <dbReference type="ARBA" id="ARBA00005437"/>
    </source>
</evidence>
<dbReference type="EMBL" id="WNJQ01000001">
    <property type="protein sequence ID" value="MBC9824381.1"/>
    <property type="molecule type" value="Genomic_DNA"/>
</dbReference>
<reference evidence="2 3" key="1">
    <citation type="journal article" date="2020" name="Microorganisms">
        <title>New Insight into Antimicrobial Compounds from Food and Marine-Sourced Carnobacterium Species through Phenotype and Genome Analyses.</title>
        <authorList>
            <person name="Begrem S."/>
            <person name="Ivaniuk F."/>
            <person name="Gigout-Chevalier F."/>
            <person name="Kolypczuk L."/>
            <person name="Bonnetot S."/>
            <person name="Leroi F."/>
            <person name="Grovel O."/>
            <person name="Delbarre-Ladrat C."/>
            <person name="Passerini D."/>
        </authorList>
    </citation>
    <scope>NUCLEOTIDE SEQUENCE [LARGE SCALE GENOMIC DNA]</scope>
    <source>
        <strain evidence="2 3">MIP2551</strain>
    </source>
</reference>
<gene>
    <name evidence="2" type="ORF">GLO26_00875</name>
</gene>
<dbReference type="SUPFAM" id="SSF54518">
    <property type="entry name" value="Tubby C-terminal domain-like"/>
    <property type="match status" value="1"/>
</dbReference>
<sequence>MVVLYMKQEYVSKQEKILVKDEYGKDLYLITGKWGRVGDRISLYSMDGSLLIEVKQTVLSLLPKFDIYIQGKKYGSITKHRNLAGLYFKVTPLNWLVTGDFYNHYYTAYCKEQLIMELNKAYTSAGDYYTLFVPEIQHAPLCLCIALIVDNLTLTRLPELKKKKTSRAIQLI</sequence>
<organism evidence="2 3">
    <name type="scientific">Carnobacterium inhibens</name>
    <dbReference type="NCBI Taxonomy" id="147709"/>
    <lineage>
        <taxon>Bacteria</taxon>
        <taxon>Bacillati</taxon>
        <taxon>Bacillota</taxon>
        <taxon>Bacilli</taxon>
        <taxon>Lactobacillales</taxon>
        <taxon>Carnobacteriaceae</taxon>
        <taxon>Carnobacterium</taxon>
    </lineage>
</organism>
<accession>A0ABR7TAI4</accession>
<dbReference type="RefSeq" id="WP_023178862.1">
    <property type="nucleotide sequence ID" value="NZ_JAMAYM010000001.1"/>
</dbReference>
<dbReference type="InterPro" id="IPR038595">
    <property type="entry name" value="LOR_sf"/>
</dbReference>
<comment type="caution">
    <text evidence="2">The sequence shown here is derived from an EMBL/GenBank/DDBJ whole genome shotgun (WGS) entry which is preliminary data.</text>
</comment>
<protein>
    <submittedName>
        <fullName evidence="2">Uncharacterized protein</fullName>
    </submittedName>
</protein>